<evidence type="ECO:0000259" key="8">
    <source>
        <dbReference type="Pfam" id="PF02714"/>
    </source>
</evidence>
<gene>
    <name evidence="12" type="primary">LOC106804928</name>
</gene>
<comment type="subcellular location">
    <subcellularLocation>
        <location evidence="1">Membrane</location>
        <topology evidence="1">Multi-pass membrane protein</topology>
    </subcellularLocation>
</comment>
<dbReference type="PANTHER" id="PTHR13018">
    <property type="entry name" value="PROBABLE MEMBRANE PROTEIN DUF221-RELATED"/>
    <property type="match status" value="1"/>
</dbReference>
<protein>
    <submittedName>
        <fullName evidence="12">CSC1-like protein 2</fullName>
    </submittedName>
</protein>
<dbReference type="RefSeq" id="XP_014661822.1">
    <property type="nucleotide sequence ID" value="XM_014806336.1"/>
</dbReference>
<dbReference type="Proteomes" id="UP000695022">
    <property type="component" value="Unplaced"/>
</dbReference>
<dbReference type="InterPro" id="IPR003864">
    <property type="entry name" value="CSC1/OSCA1-like_7TM"/>
</dbReference>
<sequence>MRNPSYRVNWLQCCADLSLVRNSSGYNVWTWLFYSNSDEKRSSGTDINDDSSCDLPLYVDRGPFSWLLAIFKIRDVHILHKCGQDALHYLTFQRYLVVYMCVICILSITVILPVNFQGGLAGPEDSFTHTTILNIDPTSPMLWVHAGFAPLYLIIIVLFLKHYHANLQFENEEHVTRTVMICEIRRDGCVKELIIQHFQEAYPEIRIQDVQFAFNVAQLMELEGKRQAASEAVAVSSQLKTKPGQSTQMHPFPCGYICCCGPKTDCAEFYKAEEKQLIDACEAEKDAAFKDTLGIAFVTFQTDEMAHAVVQSYLGACGKGSVAGTSSLSGELMSSQWEVKYAPSPEDIYWENLSSSPGSLAVKSLLVNGFLFIALFFFTTPAIIITSLDDIFYKDAAKVQTSPVISEFLPTLLLWTFSAILPAVVAWTDRFLSYWTRSEQHHSQMKKTFILLIFMVLILPSLGLTRCLFLPDSGAFFVNYVVTSALIGCALEIIRFPELFMYACRMCCSRSAAEHPHVRKTIVWEFQFGVQYAWMLTVFAVTIVYSLSCPLVVPAGLLYLTMKHAVDRYNIYFAYAPSKISRRIHATGISYVVLSVVLLQMSLLFFSMLRIGTVGQTAFLGACLLVTIIVYVGRMTFGWFNQLSPSAPYRQFQNVISSRAGVGTLEQGSNQDQYTRSDAGVG</sequence>
<evidence type="ECO:0000313" key="12">
    <source>
        <dbReference type="RefSeq" id="XP_014661822.1"/>
    </source>
</evidence>
<evidence type="ECO:0000256" key="6">
    <source>
        <dbReference type="ARBA" id="ARBA00023136"/>
    </source>
</evidence>
<reference evidence="12" key="1">
    <citation type="submission" date="2025-08" db="UniProtKB">
        <authorList>
            <consortium name="RefSeq"/>
        </authorList>
    </citation>
    <scope>IDENTIFICATION</scope>
</reference>
<evidence type="ECO:0000259" key="10">
    <source>
        <dbReference type="Pfam" id="PF14703"/>
    </source>
</evidence>
<dbReference type="PANTHER" id="PTHR13018:SF5">
    <property type="entry name" value="RE44586P"/>
    <property type="match status" value="1"/>
</dbReference>
<evidence type="ECO:0000256" key="2">
    <source>
        <dbReference type="ARBA" id="ARBA00007779"/>
    </source>
</evidence>
<name>A0ABM1DPF1_PRICU</name>
<keyword evidence="4 7" id="KW-0812">Transmembrane</keyword>
<evidence type="ECO:0000256" key="1">
    <source>
        <dbReference type="ARBA" id="ARBA00004141"/>
    </source>
</evidence>
<keyword evidence="11" id="KW-1185">Reference proteome</keyword>
<feature type="transmembrane region" description="Helical" evidence="7">
    <location>
        <begin position="96"/>
        <end position="116"/>
    </location>
</feature>
<evidence type="ECO:0000256" key="7">
    <source>
        <dbReference type="SAM" id="Phobius"/>
    </source>
</evidence>
<feature type="transmembrane region" description="Helical" evidence="7">
    <location>
        <begin position="588"/>
        <end position="606"/>
    </location>
</feature>
<feature type="transmembrane region" description="Helical" evidence="7">
    <location>
        <begin position="449"/>
        <end position="471"/>
    </location>
</feature>
<feature type="domain" description="CSC1/OSCA1-like cytosolic" evidence="10">
    <location>
        <begin position="177"/>
        <end position="352"/>
    </location>
</feature>
<evidence type="ECO:0000256" key="4">
    <source>
        <dbReference type="ARBA" id="ARBA00022692"/>
    </source>
</evidence>
<dbReference type="Pfam" id="PF14703">
    <property type="entry name" value="PHM7_cyt"/>
    <property type="match status" value="1"/>
</dbReference>
<dbReference type="GeneID" id="106804928"/>
<feature type="transmembrane region" description="Helical" evidence="7">
    <location>
        <begin position="365"/>
        <end position="388"/>
    </location>
</feature>
<dbReference type="Pfam" id="PF13967">
    <property type="entry name" value="RSN1_TM"/>
    <property type="match status" value="1"/>
</dbReference>
<feature type="domain" description="CSC1/OSCA1-like 7TM region" evidence="8">
    <location>
        <begin position="469"/>
        <end position="603"/>
    </location>
</feature>
<keyword evidence="3" id="KW-0813">Transport</keyword>
<proteinExistence type="inferred from homology"/>
<accession>A0ABM1DPF1</accession>
<comment type="similarity">
    <text evidence="2">Belongs to the CSC1 (TC 1.A.17) family.</text>
</comment>
<feature type="transmembrane region" description="Helical" evidence="7">
    <location>
        <begin position="142"/>
        <end position="160"/>
    </location>
</feature>
<feature type="transmembrane region" description="Helical" evidence="7">
    <location>
        <begin position="477"/>
        <end position="496"/>
    </location>
</feature>
<keyword evidence="6 7" id="KW-0472">Membrane</keyword>
<dbReference type="InterPro" id="IPR032880">
    <property type="entry name" value="CSC1/OSCA1-like_N"/>
</dbReference>
<feature type="transmembrane region" description="Helical" evidence="7">
    <location>
        <begin position="532"/>
        <end position="553"/>
    </location>
</feature>
<dbReference type="InterPro" id="IPR027815">
    <property type="entry name" value="CSC1/OSCA1-like_cyt"/>
</dbReference>
<feature type="domain" description="CSC1/OSCA1-like 7TM region" evidence="8">
    <location>
        <begin position="363"/>
        <end position="465"/>
    </location>
</feature>
<dbReference type="InterPro" id="IPR045122">
    <property type="entry name" value="Csc1-like"/>
</dbReference>
<dbReference type="Pfam" id="PF02714">
    <property type="entry name" value="RSN1_7TM"/>
    <property type="match status" value="2"/>
</dbReference>
<evidence type="ECO:0000259" key="9">
    <source>
        <dbReference type="Pfam" id="PF13967"/>
    </source>
</evidence>
<feature type="domain" description="CSC1/OSCA1-like N-terminal transmembrane" evidence="9">
    <location>
        <begin position="58"/>
        <end position="160"/>
    </location>
</feature>
<evidence type="ECO:0000313" key="11">
    <source>
        <dbReference type="Proteomes" id="UP000695022"/>
    </source>
</evidence>
<organism evidence="11 12">
    <name type="scientific">Priapulus caudatus</name>
    <name type="common">Priapulid worm</name>
    <dbReference type="NCBI Taxonomy" id="37621"/>
    <lineage>
        <taxon>Eukaryota</taxon>
        <taxon>Metazoa</taxon>
        <taxon>Ecdysozoa</taxon>
        <taxon>Scalidophora</taxon>
        <taxon>Priapulida</taxon>
        <taxon>Priapulimorpha</taxon>
        <taxon>Priapulimorphida</taxon>
        <taxon>Priapulidae</taxon>
        <taxon>Priapulus</taxon>
    </lineage>
</organism>
<feature type="transmembrane region" description="Helical" evidence="7">
    <location>
        <begin position="618"/>
        <end position="640"/>
    </location>
</feature>
<evidence type="ECO:0000256" key="3">
    <source>
        <dbReference type="ARBA" id="ARBA00022448"/>
    </source>
</evidence>
<keyword evidence="5 7" id="KW-1133">Transmembrane helix</keyword>
<feature type="transmembrane region" description="Helical" evidence="7">
    <location>
        <begin position="408"/>
        <end position="428"/>
    </location>
</feature>
<evidence type="ECO:0000256" key="5">
    <source>
        <dbReference type="ARBA" id="ARBA00022989"/>
    </source>
</evidence>